<proteinExistence type="predicted"/>
<name>A0AAV2CD26_9ROSI</name>
<protein>
    <submittedName>
        <fullName evidence="2">Uncharacterized protein</fullName>
    </submittedName>
</protein>
<evidence type="ECO:0000256" key="1">
    <source>
        <dbReference type="SAM" id="MobiDB-lite"/>
    </source>
</evidence>
<evidence type="ECO:0000313" key="3">
    <source>
        <dbReference type="Proteomes" id="UP001497516"/>
    </source>
</evidence>
<dbReference type="AlphaFoldDB" id="A0AAV2CD26"/>
<reference evidence="2 3" key="1">
    <citation type="submission" date="2024-04" db="EMBL/GenBank/DDBJ databases">
        <authorList>
            <person name="Fracassetti M."/>
        </authorList>
    </citation>
    <scope>NUCLEOTIDE SEQUENCE [LARGE SCALE GENOMIC DNA]</scope>
</reference>
<keyword evidence="3" id="KW-1185">Reference proteome</keyword>
<sequence>MLEGIRGYMMEGVVLKYKMLIKQAWPSIVGYLIHPPKSKSMPGKPKKNHRKAAIEIATRAQWGGNSEEVTRKGTFIHCKRCKAKGHNSRSCKAPIAANEVDVIFNVADRATIQRELRVATIGVGVYVDETTGNQYVGPAGSGPSRRPRGVEANVIELQGSQPPPTQP</sequence>
<accession>A0AAV2CD26</accession>
<organism evidence="2 3">
    <name type="scientific">Linum trigynum</name>
    <dbReference type="NCBI Taxonomy" id="586398"/>
    <lineage>
        <taxon>Eukaryota</taxon>
        <taxon>Viridiplantae</taxon>
        <taxon>Streptophyta</taxon>
        <taxon>Embryophyta</taxon>
        <taxon>Tracheophyta</taxon>
        <taxon>Spermatophyta</taxon>
        <taxon>Magnoliopsida</taxon>
        <taxon>eudicotyledons</taxon>
        <taxon>Gunneridae</taxon>
        <taxon>Pentapetalae</taxon>
        <taxon>rosids</taxon>
        <taxon>fabids</taxon>
        <taxon>Malpighiales</taxon>
        <taxon>Linaceae</taxon>
        <taxon>Linum</taxon>
    </lineage>
</organism>
<dbReference type="EMBL" id="OZ034813">
    <property type="protein sequence ID" value="CAL1354417.1"/>
    <property type="molecule type" value="Genomic_DNA"/>
</dbReference>
<evidence type="ECO:0000313" key="2">
    <source>
        <dbReference type="EMBL" id="CAL1354417.1"/>
    </source>
</evidence>
<gene>
    <name evidence="2" type="ORF">LTRI10_LOCUS2228</name>
</gene>
<feature type="region of interest" description="Disordered" evidence="1">
    <location>
        <begin position="133"/>
        <end position="167"/>
    </location>
</feature>
<dbReference type="Proteomes" id="UP001497516">
    <property type="component" value="Chromosome 1"/>
</dbReference>